<keyword evidence="2" id="KW-0540">Nuclease</keyword>
<keyword evidence="2" id="KW-0378">Hydrolase</keyword>
<reference evidence="2" key="2">
    <citation type="submission" date="2023-07" db="EMBL/GenBank/DDBJ databases">
        <authorList>
            <person name="Bai X.-H."/>
            <person name="Wang H.-H."/>
            <person name="Wang J."/>
            <person name="Ma M.-Y."/>
            <person name="Hu H.-H."/>
            <person name="Song Z.-L."/>
            <person name="Ma H.-G."/>
            <person name="Fan Y."/>
            <person name="Du C.-Y."/>
            <person name="Xu J.-C."/>
        </authorList>
    </citation>
    <scope>NUCLEOTIDE SEQUENCE</scope>
    <source>
        <strain evidence="2">CZ1</strain>
    </source>
</reference>
<dbReference type="InterPro" id="IPR008538">
    <property type="entry name" value="Uma2"/>
</dbReference>
<accession>A0AA96WS25</accession>
<reference evidence="2" key="1">
    <citation type="journal article" date="2023" name="Plants (Basel)">
        <title>Genomic Analysis of Leptolyngbya boryana CZ1 Reveals Efficient Carbon Fixation Modules.</title>
        <authorList>
            <person name="Bai X."/>
            <person name="Wang H."/>
            <person name="Cheng W."/>
            <person name="Wang J."/>
            <person name="Ma M."/>
            <person name="Hu H."/>
            <person name="Song Z."/>
            <person name="Ma H."/>
            <person name="Fan Y."/>
            <person name="Du C."/>
            <person name="Xu J."/>
        </authorList>
    </citation>
    <scope>NUCLEOTIDE SEQUENCE</scope>
    <source>
        <strain evidence="2">CZ1</strain>
    </source>
</reference>
<organism evidence="2">
    <name type="scientific">Leptolyngbya boryana CZ1</name>
    <dbReference type="NCBI Taxonomy" id="3060204"/>
    <lineage>
        <taxon>Bacteria</taxon>
        <taxon>Bacillati</taxon>
        <taxon>Cyanobacteriota</taxon>
        <taxon>Cyanophyceae</taxon>
        <taxon>Leptolyngbyales</taxon>
        <taxon>Leptolyngbyaceae</taxon>
        <taxon>Leptolyngbya group</taxon>
        <taxon>Leptolyngbya</taxon>
    </lineage>
</organism>
<dbReference type="InterPro" id="IPR012296">
    <property type="entry name" value="Nuclease_put_TT1808"/>
</dbReference>
<dbReference type="Pfam" id="PF05685">
    <property type="entry name" value="Uma2"/>
    <property type="match status" value="1"/>
</dbReference>
<dbReference type="PANTHER" id="PTHR34107">
    <property type="entry name" value="SLL0198 PROTEIN-RELATED"/>
    <property type="match status" value="1"/>
</dbReference>
<dbReference type="GO" id="GO:0004519">
    <property type="term" value="F:endonuclease activity"/>
    <property type="evidence" value="ECO:0007669"/>
    <property type="project" value="UniProtKB-KW"/>
</dbReference>
<proteinExistence type="predicted"/>
<dbReference type="RefSeq" id="WP_316426604.1">
    <property type="nucleotide sequence ID" value="NZ_CP130144.1"/>
</dbReference>
<protein>
    <submittedName>
        <fullName evidence="2">Uma2 family endonuclease</fullName>
    </submittedName>
</protein>
<evidence type="ECO:0000313" key="2">
    <source>
        <dbReference type="EMBL" id="WNZ44552.1"/>
    </source>
</evidence>
<gene>
    <name evidence="2" type="ORF">Q2T42_22390</name>
</gene>
<feature type="domain" description="Putative restriction endonuclease" evidence="1">
    <location>
        <begin position="12"/>
        <end position="186"/>
    </location>
</feature>
<name>A0AA96WS25_LEPBY</name>
<dbReference type="Gene3D" id="3.90.1570.10">
    <property type="entry name" value="tt1808, chain A"/>
    <property type="match status" value="1"/>
</dbReference>
<sequence length="197" mass="22303">MTQAKPRFRTIEEYLDYDDGTDIRYELVDGELVEMPPESRLNRQIASFLFEVFLRLGLPSKLLAIGTQITVTNRKVTARQPDFVVLSQDCADALDGANRDVITSEIPSPTLVVEIVSPGNPGSENYDRDYIEKRKEYALREIAEYWIIDPNRNTVTVLALNGNEYQEIGCFQDNNFIVSPVFPALQIIAKQILQAGM</sequence>
<dbReference type="InterPro" id="IPR011335">
    <property type="entry name" value="Restrct_endonuc-II-like"/>
</dbReference>
<dbReference type="PANTHER" id="PTHR34107:SF2">
    <property type="entry name" value="SLL0888 PROTEIN"/>
    <property type="match status" value="1"/>
</dbReference>
<dbReference type="AlphaFoldDB" id="A0AA96WS25"/>
<dbReference type="EMBL" id="CP130144">
    <property type="protein sequence ID" value="WNZ44552.1"/>
    <property type="molecule type" value="Genomic_DNA"/>
</dbReference>
<evidence type="ECO:0000259" key="1">
    <source>
        <dbReference type="Pfam" id="PF05685"/>
    </source>
</evidence>
<dbReference type="SUPFAM" id="SSF52980">
    <property type="entry name" value="Restriction endonuclease-like"/>
    <property type="match status" value="1"/>
</dbReference>
<dbReference type="CDD" id="cd06260">
    <property type="entry name" value="DUF820-like"/>
    <property type="match status" value="1"/>
</dbReference>
<keyword evidence="2" id="KW-0255">Endonuclease</keyword>